<comment type="similarity">
    <text evidence="2 6">Belongs to the peroxisomal membrane protein PXMP2/4 family.</text>
</comment>
<name>A0A2P6VFU0_9CHLO</name>
<protein>
    <submittedName>
        <fullName evidence="7">Peroxisomal membrane</fullName>
    </submittedName>
</protein>
<keyword evidence="5" id="KW-0472">Membrane</keyword>
<evidence type="ECO:0000313" key="8">
    <source>
        <dbReference type="Proteomes" id="UP000239649"/>
    </source>
</evidence>
<evidence type="ECO:0000256" key="1">
    <source>
        <dbReference type="ARBA" id="ARBA00004141"/>
    </source>
</evidence>
<dbReference type="PANTHER" id="PTHR11266">
    <property type="entry name" value="PEROXISOMAL MEMBRANE PROTEIN 2, PXMP2 MPV17"/>
    <property type="match status" value="1"/>
</dbReference>
<evidence type="ECO:0000256" key="5">
    <source>
        <dbReference type="ARBA" id="ARBA00023136"/>
    </source>
</evidence>
<proteinExistence type="inferred from homology"/>
<dbReference type="Pfam" id="PF04117">
    <property type="entry name" value="Mpv17_PMP22"/>
    <property type="match status" value="1"/>
</dbReference>
<keyword evidence="4" id="KW-1133">Transmembrane helix</keyword>
<organism evidence="7 8">
    <name type="scientific">Micractinium conductrix</name>
    <dbReference type="NCBI Taxonomy" id="554055"/>
    <lineage>
        <taxon>Eukaryota</taxon>
        <taxon>Viridiplantae</taxon>
        <taxon>Chlorophyta</taxon>
        <taxon>core chlorophytes</taxon>
        <taxon>Trebouxiophyceae</taxon>
        <taxon>Chlorellales</taxon>
        <taxon>Chlorellaceae</taxon>
        <taxon>Chlorella clade</taxon>
        <taxon>Micractinium</taxon>
    </lineage>
</organism>
<dbReference type="GO" id="GO:0016020">
    <property type="term" value="C:membrane"/>
    <property type="evidence" value="ECO:0007669"/>
    <property type="project" value="UniProtKB-SubCell"/>
</dbReference>
<comment type="subcellular location">
    <subcellularLocation>
        <location evidence="1">Membrane</location>
        <topology evidence="1">Multi-pass membrane protein</topology>
    </subcellularLocation>
</comment>
<dbReference type="GO" id="GO:0005737">
    <property type="term" value="C:cytoplasm"/>
    <property type="evidence" value="ECO:0007669"/>
    <property type="project" value="TreeGrafter"/>
</dbReference>
<dbReference type="OrthoDB" id="10267969at2759"/>
<dbReference type="PANTHER" id="PTHR11266:SF116">
    <property type="entry name" value="MPV17-LIKE PROTEIN"/>
    <property type="match status" value="1"/>
</dbReference>
<evidence type="ECO:0000256" key="3">
    <source>
        <dbReference type="ARBA" id="ARBA00022692"/>
    </source>
</evidence>
<keyword evidence="3" id="KW-0812">Transmembrane</keyword>
<reference evidence="7 8" key="1">
    <citation type="journal article" date="2018" name="Plant J.">
        <title>Genome sequences of Chlorella sorokiniana UTEX 1602 and Micractinium conductrix SAG 241.80: implications to maltose excretion by a green alga.</title>
        <authorList>
            <person name="Arriola M.B."/>
            <person name="Velmurugan N."/>
            <person name="Zhang Y."/>
            <person name="Plunkett M.H."/>
            <person name="Hondzo H."/>
            <person name="Barney B.M."/>
        </authorList>
    </citation>
    <scope>NUCLEOTIDE SEQUENCE [LARGE SCALE GENOMIC DNA]</scope>
    <source>
        <strain evidence="7 8">SAG 241.80</strain>
    </source>
</reference>
<evidence type="ECO:0000313" key="7">
    <source>
        <dbReference type="EMBL" id="PSC72962.1"/>
    </source>
</evidence>
<evidence type="ECO:0000256" key="4">
    <source>
        <dbReference type="ARBA" id="ARBA00022989"/>
    </source>
</evidence>
<dbReference type="Proteomes" id="UP000239649">
    <property type="component" value="Unassembled WGS sequence"/>
</dbReference>
<evidence type="ECO:0000256" key="2">
    <source>
        <dbReference type="ARBA" id="ARBA00006824"/>
    </source>
</evidence>
<dbReference type="InterPro" id="IPR007248">
    <property type="entry name" value="Mpv17_PMP22"/>
</dbReference>
<evidence type="ECO:0000256" key="6">
    <source>
        <dbReference type="RuleBase" id="RU363053"/>
    </source>
</evidence>
<comment type="caution">
    <text evidence="7">The sequence shown here is derived from an EMBL/GenBank/DDBJ whole genome shotgun (WGS) entry which is preliminary data.</text>
</comment>
<dbReference type="EMBL" id="LHPF02000008">
    <property type="protein sequence ID" value="PSC72962.1"/>
    <property type="molecule type" value="Genomic_DNA"/>
</dbReference>
<gene>
    <name evidence="7" type="ORF">C2E20_3738</name>
</gene>
<sequence>MTAGDALCQCIRARTAGREARLDWRQSARFGLVGLTLHGPFFFHGFRWLDARFGAAATLQKALVKTAAGQITLFPLYTASFFMYMGILEGLPPAQAAIKVQRVLPPTLMTGSMFWPAANVLNFMFVPPTYRVLYANVAGLFWNAWLSYENSTKGQVAAAAGAAGGAAAAAAAGGAQ</sequence>
<keyword evidence="8" id="KW-1185">Reference proteome</keyword>
<accession>A0A2P6VFU0</accession>
<dbReference type="STRING" id="554055.A0A2P6VFU0"/>
<dbReference type="AlphaFoldDB" id="A0A2P6VFU0"/>